<dbReference type="PANTHER" id="PTHR23291">
    <property type="entry name" value="BAX INHIBITOR-RELATED"/>
    <property type="match status" value="1"/>
</dbReference>
<dbReference type="EMBL" id="CP001896">
    <property type="protein sequence ID" value="ADC62178.1"/>
    <property type="molecule type" value="Genomic_DNA"/>
</dbReference>
<dbReference type="Pfam" id="PF01027">
    <property type="entry name" value="Bax1-I"/>
    <property type="match status" value="1"/>
</dbReference>
<sequence length="259" mass="27503">MRGSGILQELRTHRRVSGPAIFFIDHYIHTTGVNFDMANPGISFVKTADSAVAANKVLKNTYLLLSATLGFSALTAMLSIVLAMPSWVYMAAVIVSMVLGMFVLPRTANSAAGIGVIFLITGLLGFGLGAILTMYLALPHGPQTVGLAFGGTAAIFLGLSGYALSSKRDFSFMGGFIFAGMMVVMIAVIANIFLQMPALSLAISSVIILLMSGFILFDTSRIARGEETNYILATYGLYLSIFNIFVSLLQILGIMGGDD</sequence>
<dbReference type="GO" id="GO:0005886">
    <property type="term" value="C:plasma membrane"/>
    <property type="evidence" value="ECO:0007669"/>
    <property type="project" value="UniProtKB-SubCell"/>
</dbReference>
<reference evidence="8 9" key="1">
    <citation type="journal article" date="2011" name="Stand. Genomic Sci.">
        <title>Complete genome sequence of Allochromatium vinosum DSM 180(T).</title>
        <authorList>
            <person name="Weissgerber T."/>
            <person name="Zigann R."/>
            <person name="Bruce D."/>
            <person name="Chang Y.J."/>
            <person name="Detter J.C."/>
            <person name="Han C."/>
            <person name="Hauser L."/>
            <person name="Jeffries C.D."/>
            <person name="Land M."/>
            <person name="Munk A.C."/>
            <person name="Tapia R."/>
            <person name="Dahl C."/>
        </authorList>
    </citation>
    <scope>NUCLEOTIDE SEQUENCE [LARGE SCALE GENOMIC DNA]</scope>
    <source>
        <strain evidence="9">ATCC 17899 / DSM 180 / NBRC 103801 / NCIMB 10441 / D</strain>
    </source>
</reference>
<dbReference type="HOGENOM" id="CLU_058671_2_1_6"/>
<gene>
    <name evidence="8" type="ordered locus">Alvin_1239</name>
</gene>
<feature type="transmembrane region" description="Helical" evidence="7">
    <location>
        <begin position="172"/>
        <end position="193"/>
    </location>
</feature>
<evidence type="ECO:0000256" key="3">
    <source>
        <dbReference type="ARBA" id="ARBA00022475"/>
    </source>
</evidence>
<dbReference type="PANTHER" id="PTHR23291:SF115">
    <property type="entry name" value="MODULATOR OF FTSH PROTEASE YCCA"/>
    <property type="match status" value="1"/>
</dbReference>
<feature type="transmembrane region" description="Helical" evidence="7">
    <location>
        <begin position="116"/>
        <end position="138"/>
    </location>
</feature>
<feature type="transmembrane region" description="Helical" evidence="7">
    <location>
        <begin position="144"/>
        <end position="165"/>
    </location>
</feature>
<dbReference type="eggNOG" id="COG0670">
    <property type="taxonomic scope" value="Bacteria"/>
</dbReference>
<organism evidence="8 9">
    <name type="scientific">Allochromatium vinosum (strain ATCC 17899 / DSM 180 / NBRC 103801 / NCIMB 10441 / D)</name>
    <name type="common">Chromatium vinosum</name>
    <dbReference type="NCBI Taxonomy" id="572477"/>
    <lineage>
        <taxon>Bacteria</taxon>
        <taxon>Pseudomonadati</taxon>
        <taxon>Pseudomonadota</taxon>
        <taxon>Gammaproteobacteria</taxon>
        <taxon>Chromatiales</taxon>
        <taxon>Chromatiaceae</taxon>
        <taxon>Allochromatium</taxon>
    </lineage>
</organism>
<proteinExistence type="inferred from homology"/>
<comment type="subcellular location">
    <subcellularLocation>
        <location evidence="1">Cell membrane</location>
        <topology evidence="1">Multi-pass membrane protein</topology>
    </subcellularLocation>
</comment>
<keyword evidence="5 7" id="KW-1133">Transmembrane helix</keyword>
<feature type="transmembrane region" description="Helical" evidence="7">
    <location>
        <begin position="62"/>
        <end position="81"/>
    </location>
</feature>
<evidence type="ECO:0000256" key="5">
    <source>
        <dbReference type="ARBA" id="ARBA00022989"/>
    </source>
</evidence>
<dbReference type="Proteomes" id="UP000001441">
    <property type="component" value="Chromosome"/>
</dbReference>
<keyword evidence="3" id="KW-1003">Cell membrane</keyword>
<evidence type="ECO:0000256" key="4">
    <source>
        <dbReference type="ARBA" id="ARBA00022692"/>
    </source>
</evidence>
<evidence type="ECO:0000256" key="7">
    <source>
        <dbReference type="RuleBase" id="RU004379"/>
    </source>
</evidence>
<dbReference type="KEGG" id="alv:Alvin_1239"/>
<accession>D3RSL9</accession>
<dbReference type="AlphaFoldDB" id="D3RSL9"/>
<comment type="similarity">
    <text evidence="2 7">Belongs to the BI1 family.</text>
</comment>
<dbReference type="CDD" id="cd10433">
    <property type="entry name" value="YccA_like"/>
    <property type="match status" value="1"/>
</dbReference>
<keyword evidence="4 7" id="KW-0812">Transmembrane</keyword>
<evidence type="ECO:0000256" key="2">
    <source>
        <dbReference type="ARBA" id="ARBA00010350"/>
    </source>
</evidence>
<keyword evidence="6 7" id="KW-0472">Membrane</keyword>
<evidence type="ECO:0000256" key="1">
    <source>
        <dbReference type="ARBA" id="ARBA00004651"/>
    </source>
</evidence>
<evidence type="ECO:0000313" key="8">
    <source>
        <dbReference type="EMBL" id="ADC62178.1"/>
    </source>
</evidence>
<evidence type="ECO:0000313" key="9">
    <source>
        <dbReference type="Proteomes" id="UP000001441"/>
    </source>
</evidence>
<name>D3RSL9_ALLVD</name>
<feature type="transmembrane region" description="Helical" evidence="7">
    <location>
        <begin position="87"/>
        <end position="104"/>
    </location>
</feature>
<feature type="transmembrane region" description="Helical" evidence="7">
    <location>
        <begin position="199"/>
        <end position="217"/>
    </location>
</feature>
<dbReference type="STRING" id="572477.Alvin_1239"/>
<protein>
    <submittedName>
        <fullName evidence="8">Uncharacterized protein</fullName>
    </submittedName>
</protein>
<keyword evidence="9" id="KW-1185">Reference proteome</keyword>
<evidence type="ECO:0000256" key="6">
    <source>
        <dbReference type="ARBA" id="ARBA00023136"/>
    </source>
</evidence>
<feature type="transmembrane region" description="Helical" evidence="7">
    <location>
        <begin position="229"/>
        <end position="255"/>
    </location>
</feature>
<dbReference type="InterPro" id="IPR006214">
    <property type="entry name" value="Bax_inhibitor_1-related"/>
</dbReference>